<keyword evidence="3" id="KW-1185">Reference proteome</keyword>
<proteinExistence type="predicted"/>
<feature type="region of interest" description="Disordered" evidence="1">
    <location>
        <begin position="69"/>
        <end position="89"/>
    </location>
</feature>
<evidence type="ECO:0000313" key="2">
    <source>
        <dbReference type="EMBL" id="KAH7287473.1"/>
    </source>
</evidence>
<gene>
    <name evidence="2" type="ORF">KP509_32G057600</name>
</gene>
<protein>
    <submittedName>
        <fullName evidence="2">Uncharacterized protein</fullName>
    </submittedName>
</protein>
<evidence type="ECO:0000313" key="3">
    <source>
        <dbReference type="Proteomes" id="UP000825935"/>
    </source>
</evidence>
<accession>A0A8T2QVV5</accession>
<dbReference type="Proteomes" id="UP000825935">
    <property type="component" value="Chromosome 32"/>
</dbReference>
<dbReference type="EMBL" id="CM035437">
    <property type="protein sequence ID" value="KAH7287473.1"/>
    <property type="molecule type" value="Genomic_DNA"/>
</dbReference>
<sequence>MVWPGWYGTLALEMVAIKVSPTSSIATVIEMGNSLFDLPHSTNVRPVWDRRGETYSTFPSSLPVSTTYSNGNIGGPLHQPQKGTAERTPSRIWRTDFPGKM</sequence>
<evidence type="ECO:0000256" key="1">
    <source>
        <dbReference type="SAM" id="MobiDB-lite"/>
    </source>
</evidence>
<name>A0A8T2QVV5_CERRI</name>
<organism evidence="2 3">
    <name type="scientific">Ceratopteris richardii</name>
    <name type="common">Triangle waterfern</name>
    <dbReference type="NCBI Taxonomy" id="49495"/>
    <lineage>
        <taxon>Eukaryota</taxon>
        <taxon>Viridiplantae</taxon>
        <taxon>Streptophyta</taxon>
        <taxon>Embryophyta</taxon>
        <taxon>Tracheophyta</taxon>
        <taxon>Polypodiopsida</taxon>
        <taxon>Polypodiidae</taxon>
        <taxon>Polypodiales</taxon>
        <taxon>Pteridineae</taxon>
        <taxon>Pteridaceae</taxon>
        <taxon>Parkerioideae</taxon>
        <taxon>Ceratopteris</taxon>
    </lineage>
</organism>
<dbReference type="AlphaFoldDB" id="A0A8T2QVV5"/>
<comment type="caution">
    <text evidence="2">The sequence shown here is derived from an EMBL/GenBank/DDBJ whole genome shotgun (WGS) entry which is preliminary data.</text>
</comment>
<reference evidence="2" key="1">
    <citation type="submission" date="2021-08" db="EMBL/GenBank/DDBJ databases">
        <title>WGS assembly of Ceratopteris richardii.</title>
        <authorList>
            <person name="Marchant D.B."/>
            <person name="Chen G."/>
            <person name="Jenkins J."/>
            <person name="Shu S."/>
            <person name="Leebens-Mack J."/>
            <person name="Grimwood J."/>
            <person name="Schmutz J."/>
            <person name="Soltis P."/>
            <person name="Soltis D."/>
            <person name="Chen Z.-H."/>
        </authorList>
    </citation>
    <scope>NUCLEOTIDE SEQUENCE</scope>
    <source>
        <strain evidence="2">Whitten #5841</strain>
        <tissue evidence="2">Leaf</tissue>
    </source>
</reference>